<dbReference type="AlphaFoldDB" id="Q75CM0"/>
<dbReference type="KEGG" id="ago:AGOS_ACL101C"/>
<dbReference type="GeneID" id="4619423"/>
<dbReference type="EMBL" id="AE016816">
    <property type="protein sequence ID" value="AAS51127.2"/>
    <property type="molecule type" value="Genomic_DNA"/>
</dbReference>
<feature type="region of interest" description="Disordered" evidence="1">
    <location>
        <begin position="160"/>
        <end position="199"/>
    </location>
</feature>
<dbReference type="Proteomes" id="UP000000591">
    <property type="component" value="Chromosome III"/>
</dbReference>
<evidence type="ECO:0000313" key="3">
    <source>
        <dbReference type="Proteomes" id="UP000000591"/>
    </source>
</evidence>
<protein>
    <submittedName>
        <fullName evidence="2">ACL101Cp</fullName>
    </submittedName>
</protein>
<gene>
    <name evidence="2" type="ORF">AGOS_ACL101C</name>
</gene>
<reference evidence="2 3" key="1">
    <citation type="journal article" date="2004" name="Science">
        <title>The Ashbya gossypii genome as a tool for mapping the ancient Saccharomyces cerevisiae genome.</title>
        <authorList>
            <person name="Dietrich F.S."/>
            <person name="Voegeli S."/>
            <person name="Brachat S."/>
            <person name="Lerch A."/>
            <person name="Gates K."/>
            <person name="Steiner S."/>
            <person name="Mohr C."/>
            <person name="Pohlmann R."/>
            <person name="Luedi P."/>
            <person name="Choi S."/>
            <person name="Wing R.A."/>
            <person name="Flavier A."/>
            <person name="Gaffney T.D."/>
            <person name="Philippsen P."/>
        </authorList>
    </citation>
    <scope>NUCLEOTIDE SEQUENCE [LARGE SCALE GENOMIC DNA]</scope>
    <source>
        <strain evidence="3">ATCC 10895 / CBS 109.51 / FGSC 9923 / NRRL Y-1056</strain>
    </source>
</reference>
<sequence>MAIEALGIYLGCASEERERSVAELPVLGDLEQQAPAERGWEERRGGRAGVAKLKRRRHAPLSAYSTYSQRPLSTSARFSEFDLEELIAQRTLAYIRTLGHGSIRPIGIGKTVRELEREKQGRQENQPAAAGPEDCQPRPVENRDELAGALEHMAFDLDRGLQSEQEESYNYDDEFDRVEEEATVEPRPTERVPAGTRLYGDSQLPEAAYLAAYAHELEPPEAAELTSLSVPGSAGLGGPVQGSRVSSLNAGRAEGARERYLE</sequence>
<feature type="region of interest" description="Disordered" evidence="1">
    <location>
        <begin position="224"/>
        <end position="262"/>
    </location>
</feature>
<feature type="region of interest" description="Disordered" evidence="1">
    <location>
        <begin position="115"/>
        <end position="140"/>
    </location>
</feature>
<dbReference type="GO" id="GO:0031145">
    <property type="term" value="P:anaphase-promoting complex-dependent catabolic process"/>
    <property type="evidence" value="ECO:0007669"/>
    <property type="project" value="InterPro"/>
</dbReference>
<evidence type="ECO:0000313" key="2">
    <source>
        <dbReference type="EMBL" id="AAS51127.2"/>
    </source>
</evidence>
<feature type="compositionally biased region" description="Acidic residues" evidence="1">
    <location>
        <begin position="164"/>
        <end position="183"/>
    </location>
</feature>
<evidence type="ECO:0000256" key="1">
    <source>
        <dbReference type="SAM" id="MobiDB-lite"/>
    </source>
</evidence>
<dbReference type="OMA" id="YEENSQH"/>
<keyword evidence="3" id="KW-1185">Reference proteome</keyword>
<dbReference type="OrthoDB" id="4047136at2759"/>
<dbReference type="STRING" id="284811.Q75CM0"/>
<dbReference type="GO" id="GO:0005680">
    <property type="term" value="C:anaphase-promoting complex"/>
    <property type="evidence" value="ECO:0007669"/>
    <property type="project" value="InterPro"/>
</dbReference>
<organism evidence="2 3">
    <name type="scientific">Eremothecium gossypii (strain ATCC 10895 / CBS 109.51 / FGSC 9923 / NRRL Y-1056)</name>
    <name type="common">Yeast</name>
    <name type="synonym">Ashbya gossypii</name>
    <dbReference type="NCBI Taxonomy" id="284811"/>
    <lineage>
        <taxon>Eukaryota</taxon>
        <taxon>Fungi</taxon>
        <taxon>Dikarya</taxon>
        <taxon>Ascomycota</taxon>
        <taxon>Saccharomycotina</taxon>
        <taxon>Saccharomycetes</taxon>
        <taxon>Saccharomycetales</taxon>
        <taxon>Saccharomycetaceae</taxon>
        <taxon>Eremothecium</taxon>
    </lineage>
</organism>
<accession>Q75CM0</accession>
<dbReference type="HOGENOM" id="CLU_997574_0_0_1"/>
<dbReference type="RefSeq" id="NP_983303.2">
    <property type="nucleotide sequence ID" value="NM_208656.2"/>
</dbReference>
<dbReference type="Pfam" id="PF05841">
    <property type="entry name" value="Apc15p"/>
    <property type="match status" value="1"/>
</dbReference>
<dbReference type="InParanoid" id="Q75CM0"/>
<proteinExistence type="predicted"/>
<reference evidence="3" key="2">
    <citation type="journal article" date="2013" name="G3 (Bethesda)">
        <title>Genomes of Ashbya fungi isolated from insects reveal four mating-type loci, numerous translocations, lack of transposons, and distinct gene duplications.</title>
        <authorList>
            <person name="Dietrich F.S."/>
            <person name="Voegeli S."/>
            <person name="Kuo S."/>
            <person name="Philippsen P."/>
        </authorList>
    </citation>
    <scope>GENOME REANNOTATION</scope>
    <source>
        <strain evidence="3">ATCC 10895 / CBS 109.51 / FGSC 9923 / NRRL Y-1056</strain>
    </source>
</reference>
<name>Q75CM0_EREGS</name>
<dbReference type="InterPro" id="IPR008402">
    <property type="entry name" value="APC_su15/mnd2"/>
</dbReference>